<evidence type="ECO:0000256" key="1">
    <source>
        <dbReference type="ARBA" id="ARBA00004141"/>
    </source>
</evidence>
<evidence type="ECO:0000256" key="2">
    <source>
        <dbReference type="ARBA" id="ARBA00022692"/>
    </source>
</evidence>
<accession>W4QUK6</accession>
<dbReference type="AlphaFoldDB" id="W4QUK6"/>
<evidence type="ECO:0000313" key="8">
    <source>
        <dbReference type="Proteomes" id="UP000018896"/>
    </source>
</evidence>
<dbReference type="Pfam" id="PF09685">
    <property type="entry name" value="MamF_MmsF"/>
    <property type="match status" value="1"/>
</dbReference>
<keyword evidence="8" id="KW-1185">Reference proteome</keyword>
<dbReference type="eggNOG" id="ENOG5032Y1E">
    <property type="taxonomic scope" value="Bacteria"/>
</dbReference>
<keyword evidence="4 5" id="KW-0472">Membrane</keyword>
<reference evidence="7" key="1">
    <citation type="journal article" date="2014" name="Genome Announc.">
        <title>Draft Genome Sequences of Three Alkaliphilic Bacillus Strains, Bacillus wakoensis JCM 9140T, Bacillus akibai JCM 9157T, and Bacillus hemicellulosilyticus JCM 9152T.</title>
        <authorList>
            <person name="Yuki M."/>
            <person name="Oshima K."/>
            <person name="Suda W."/>
            <person name="Oshida Y."/>
            <person name="Kitamura K."/>
            <person name="Iida T."/>
            <person name="Hattori M."/>
            <person name="Ohkuma M."/>
        </authorList>
    </citation>
    <scope>NUCLEOTIDE SEQUENCE [LARGE SCALE GENOMIC DNA]</scope>
    <source>
        <strain evidence="7">JCM 9157</strain>
    </source>
</reference>
<keyword evidence="2 5" id="KW-0812">Transmembrane</keyword>
<evidence type="ECO:0000313" key="7">
    <source>
        <dbReference type="EMBL" id="GAE35004.1"/>
    </source>
</evidence>
<evidence type="ECO:0000259" key="6">
    <source>
        <dbReference type="Pfam" id="PF14317"/>
    </source>
</evidence>
<dbReference type="InterPro" id="IPR019109">
    <property type="entry name" value="MamF_MmsF"/>
</dbReference>
<dbReference type="InterPro" id="IPR025588">
    <property type="entry name" value="YcxB-like_C"/>
</dbReference>
<proteinExistence type="predicted"/>
<protein>
    <recommendedName>
        <fullName evidence="6">YcxB-like C-terminal domain-containing protein</fullName>
    </recommendedName>
</protein>
<name>W4QUK6_HALA3</name>
<feature type="transmembrane region" description="Helical" evidence="5">
    <location>
        <begin position="62"/>
        <end position="80"/>
    </location>
</feature>
<keyword evidence="3 5" id="KW-1133">Transmembrane helix</keyword>
<feature type="domain" description="YcxB-like C-terminal" evidence="6">
    <location>
        <begin position="104"/>
        <end position="164"/>
    </location>
</feature>
<feature type="transmembrane region" description="Helical" evidence="5">
    <location>
        <begin position="235"/>
        <end position="255"/>
    </location>
</feature>
<evidence type="ECO:0000256" key="5">
    <source>
        <dbReference type="SAM" id="Phobius"/>
    </source>
</evidence>
<sequence>MSQTKNENLTFHGKLTFKEFKIYNIFHSRKAQVVMFVVSFFAAFFMWSTLRSTPSSFLDFQLVITSILFGVIGVFMLYTVTNRQARKHFYSESFMKLKQSYTVNKDGIILETERSKANFQWSDVISAHELESLFLVYVAKAKAMVIPKRYFETDQDISKFKSFLTTELESKKVKLSAEGKEVSVNHRLLATMNHVFALIPIPVLNFTITFLYWFILKYNSKFLNHHGKQSINFQLSFSMYGTFLFLFWVSFNLLFQDTGSGSSLLITFITVAVGIVMVLFYIITIFVAMVASLLGKEFRYPLTIKFLGKRGASSRSSQL</sequence>
<dbReference type="Proteomes" id="UP000018896">
    <property type="component" value="Unassembled WGS sequence"/>
</dbReference>
<feature type="transmembrane region" description="Helical" evidence="5">
    <location>
        <begin position="264"/>
        <end position="291"/>
    </location>
</feature>
<comment type="caution">
    <text evidence="7">The sequence shown here is derived from an EMBL/GenBank/DDBJ whole genome shotgun (WGS) entry which is preliminary data.</text>
</comment>
<comment type="subcellular location">
    <subcellularLocation>
        <location evidence="1">Membrane</location>
        <topology evidence="1">Multi-pass membrane protein</topology>
    </subcellularLocation>
</comment>
<feature type="transmembrane region" description="Helical" evidence="5">
    <location>
        <begin position="31"/>
        <end position="50"/>
    </location>
</feature>
<gene>
    <name evidence="7" type="ORF">JCM9157_2096</name>
</gene>
<dbReference type="EMBL" id="BAUV01000013">
    <property type="protein sequence ID" value="GAE35004.1"/>
    <property type="molecule type" value="Genomic_DNA"/>
</dbReference>
<evidence type="ECO:0000256" key="3">
    <source>
        <dbReference type="ARBA" id="ARBA00022989"/>
    </source>
</evidence>
<dbReference type="OrthoDB" id="2866610at2"/>
<evidence type="ECO:0000256" key="4">
    <source>
        <dbReference type="ARBA" id="ARBA00023136"/>
    </source>
</evidence>
<dbReference type="RefSeq" id="WP_035664178.1">
    <property type="nucleotide sequence ID" value="NZ_BAUV01000013.1"/>
</dbReference>
<dbReference type="Pfam" id="PF14317">
    <property type="entry name" value="YcxB"/>
    <property type="match status" value="1"/>
</dbReference>
<organism evidence="7 8">
    <name type="scientific">Halalkalibacter akibai (strain ATCC 43226 / DSM 21942 / CIP 109018 / JCM 9157 / 1139)</name>
    <name type="common">Bacillus akibai</name>
    <dbReference type="NCBI Taxonomy" id="1236973"/>
    <lineage>
        <taxon>Bacteria</taxon>
        <taxon>Bacillati</taxon>
        <taxon>Bacillota</taxon>
        <taxon>Bacilli</taxon>
        <taxon>Bacillales</taxon>
        <taxon>Bacillaceae</taxon>
        <taxon>Halalkalibacter</taxon>
    </lineage>
</organism>
<feature type="transmembrane region" description="Helical" evidence="5">
    <location>
        <begin position="195"/>
        <end position="215"/>
    </location>
</feature>